<evidence type="ECO:0000313" key="1">
    <source>
        <dbReference type="EMBL" id="CAB4200645.1"/>
    </source>
</evidence>
<accession>A0A6J5S129</accession>
<gene>
    <name evidence="1" type="ORF">UFOVP1355_58</name>
</gene>
<name>A0A6J5S129_9CAUD</name>
<proteinExistence type="predicted"/>
<sequence length="73" mass="8323">MERLIECGTCSYPLLPEEREGLVEINGKMGKPRKPLTDEEIIDVWKPFEGNPFTTKYEFARAIERAHGIGGEE</sequence>
<reference evidence="1" key="1">
    <citation type="submission" date="2020-05" db="EMBL/GenBank/DDBJ databases">
        <authorList>
            <person name="Chiriac C."/>
            <person name="Salcher M."/>
            <person name="Ghai R."/>
            <person name="Kavagutti S V."/>
        </authorList>
    </citation>
    <scope>NUCLEOTIDE SEQUENCE</scope>
</reference>
<protein>
    <submittedName>
        <fullName evidence="1">Uncharacterized protein</fullName>
    </submittedName>
</protein>
<organism evidence="1">
    <name type="scientific">uncultured Caudovirales phage</name>
    <dbReference type="NCBI Taxonomy" id="2100421"/>
    <lineage>
        <taxon>Viruses</taxon>
        <taxon>Duplodnaviria</taxon>
        <taxon>Heunggongvirae</taxon>
        <taxon>Uroviricota</taxon>
        <taxon>Caudoviricetes</taxon>
        <taxon>Peduoviridae</taxon>
        <taxon>Maltschvirus</taxon>
        <taxon>Maltschvirus maltsch</taxon>
    </lineage>
</organism>
<dbReference type="EMBL" id="LR797288">
    <property type="protein sequence ID" value="CAB4200645.1"/>
    <property type="molecule type" value="Genomic_DNA"/>
</dbReference>